<dbReference type="CDD" id="cd00082">
    <property type="entry name" value="HisKA"/>
    <property type="match status" value="1"/>
</dbReference>
<dbReference type="SMART" id="SM00388">
    <property type="entry name" value="HisKA"/>
    <property type="match status" value="1"/>
</dbReference>
<comment type="similarity">
    <text evidence="3">Belongs to the sodium:solute symporter (SSF) (TC 2.A.21) family.</text>
</comment>
<dbReference type="InterPro" id="IPR036097">
    <property type="entry name" value="HisK_dim/P_sf"/>
</dbReference>
<dbReference type="InterPro" id="IPR050736">
    <property type="entry name" value="Sensor_HK_Regulatory"/>
</dbReference>
<evidence type="ECO:0000313" key="15">
    <source>
        <dbReference type="EMBL" id="GAA4456727.1"/>
    </source>
</evidence>
<keyword evidence="6" id="KW-0808">Transferase</keyword>
<feature type="transmembrane region" description="Helical" evidence="13">
    <location>
        <begin position="6"/>
        <end position="24"/>
    </location>
</feature>
<keyword evidence="15" id="KW-0547">Nucleotide-binding</keyword>
<feature type="transmembrane region" description="Helical" evidence="13">
    <location>
        <begin position="244"/>
        <end position="266"/>
    </location>
</feature>
<reference evidence="16" key="1">
    <citation type="journal article" date="2019" name="Int. J. Syst. Evol. Microbiol.">
        <title>The Global Catalogue of Microorganisms (GCM) 10K type strain sequencing project: providing services to taxonomists for standard genome sequencing and annotation.</title>
        <authorList>
            <consortium name="The Broad Institute Genomics Platform"/>
            <consortium name="The Broad Institute Genome Sequencing Center for Infectious Disease"/>
            <person name="Wu L."/>
            <person name="Ma J."/>
        </authorList>
    </citation>
    <scope>NUCLEOTIDE SEQUENCE [LARGE SCALE GENOMIC DNA]</scope>
    <source>
        <strain evidence="16">JCM 17927</strain>
    </source>
</reference>
<dbReference type="InterPro" id="IPR001734">
    <property type="entry name" value="Na/solute_symporter"/>
</dbReference>
<proteinExistence type="inferred from homology"/>
<dbReference type="CDD" id="cd10322">
    <property type="entry name" value="SLC5sbd"/>
    <property type="match status" value="1"/>
</dbReference>
<dbReference type="InterPro" id="IPR003594">
    <property type="entry name" value="HATPase_dom"/>
</dbReference>
<dbReference type="PANTHER" id="PTHR43711">
    <property type="entry name" value="TWO-COMPONENT HISTIDINE KINASE"/>
    <property type="match status" value="1"/>
</dbReference>
<feature type="transmembrane region" description="Helical" evidence="13">
    <location>
        <begin position="376"/>
        <end position="400"/>
    </location>
</feature>
<dbReference type="SMART" id="SM00387">
    <property type="entry name" value="HATPase_c"/>
    <property type="match status" value="1"/>
</dbReference>
<dbReference type="Gene3D" id="1.10.287.130">
    <property type="match status" value="1"/>
</dbReference>
<comment type="caution">
    <text evidence="15">The sequence shown here is derived from an EMBL/GenBank/DDBJ whole genome shotgun (WGS) entry which is preliminary data.</text>
</comment>
<dbReference type="InterPro" id="IPR036890">
    <property type="entry name" value="HATPase_C_sf"/>
</dbReference>
<keyword evidence="11 13" id="KW-0472">Membrane</keyword>
<evidence type="ECO:0000256" key="7">
    <source>
        <dbReference type="ARBA" id="ARBA00022692"/>
    </source>
</evidence>
<evidence type="ECO:0000256" key="11">
    <source>
        <dbReference type="ARBA" id="ARBA00023136"/>
    </source>
</evidence>
<keyword evidence="12" id="KW-0175">Coiled coil</keyword>
<dbReference type="Gene3D" id="3.30.565.10">
    <property type="entry name" value="Histidine kinase-like ATPase, C-terminal domain"/>
    <property type="match status" value="1"/>
</dbReference>
<feature type="domain" description="Histidine kinase" evidence="14">
    <location>
        <begin position="679"/>
        <end position="908"/>
    </location>
</feature>
<evidence type="ECO:0000256" key="3">
    <source>
        <dbReference type="ARBA" id="ARBA00006434"/>
    </source>
</evidence>
<dbReference type="EC" id="2.7.13.3" evidence="4"/>
<feature type="transmembrane region" description="Helical" evidence="13">
    <location>
        <begin position="278"/>
        <end position="298"/>
    </location>
</feature>
<keyword evidence="16" id="KW-1185">Reference proteome</keyword>
<dbReference type="InterPro" id="IPR038377">
    <property type="entry name" value="Na/Glc_symporter_sf"/>
</dbReference>
<keyword evidence="10" id="KW-0902">Two-component regulatory system</keyword>
<evidence type="ECO:0000256" key="10">
    <source>
        <dbReference type="ARBA" id="ARBA00023012"/>
    </source>
</evidence>
<feature type="transmembrane region" description="Helical" evidence="13">
    <location>
        <begin position="186"/>
        <end position="213"/>
    </location>
</feature>
<dbReference type="Pfam" id="PF00474">
    <property type="entry name" value="SSF"/>
    <property type="match status" value="1"/>
</dbReference>
<dbReference type="PROSITE" id="PS50109">
    <property type="entry name" value="HIS_KIN"/>
    <property type="match status" value="1"/>
</dbReference>
<dbReference type="SUPFAM" id="SSF55874">
    <property type="entry name" value="ATPase domain of HSP90 chaperone/DNA topoisomerase II/histidine kinase"/>
    <property type="match status" value="1"/>
</dbReference>
<dbReference type="Gene3D" id="1.20.1730.10">
    <property type="entry name" value="Sodium/glucose cotransporter"/>
    <property type="match status" value="1"/>
</dbReference>
<dbReference type="PANTHER" id="PTHR43711:SF1">
    <property type="entry name" value="HISTIDINE KINASE 1"/>
    <property type="match status" value="1"/>
</dbReference>
<dbReference type="PRINTS" id="PR00344">
    <property type="entry name" value="BCTRLSENSOR"/>
</dbReference>
<dbReference type="Pfam" id="PF00512">
    <property type="entry name" value="HisKA"/>
    <property type="match status" value="1"/>
</dbReference>
<dbReference type="Proteomes" id="UP001501175">
    <property type="component" value="Unassembled WGS sequence"/>
</dbReference>
<name>A0ABP8MV92_9BACT</name>
<feature type="transmembrane region" description="Helical" evidence="13">
    <location>
        <begin position="412"/>
        <end position="433"/>
    </location>
</feature>
<dbReference type="SUPFAM" id="SSF47384">
    <property type="entry name" value="Homodimeric domain of signal transducing histidine kinase"/>
    <property type="match status" value="1"/>
</dbReference>
<keyword evidence="15" id="KW-0067">ATP-binding</keyword>
<protein>
    <recommendedName>
        <fullName evidence="4">histidine kinase</fullName>
        <ecNumber evidence="4">2.7.13.3</ecNumber>
    </recommendedName>
</protein>
<feature type="transmembrane region" description="Helical" evidence="13">
    <location>
        <begin position="115"/>
        <end position="137"/>
    </location>
</feature>
<dbReference type="Pfam" id="PF02518">
    <property type="entry name" value="HATPase_c"/>
    <property type="match status" value="1"/>
</dbReference>
<evidence type="ECO:0000256" key="5">
    <source>
        <dbReference type="ARBA" id="ARBA00022553"/>
    </source>
</evidence>
<dbReference type="InterPro" id="IPR004358">
    <property type="entry name" value="Sig_transdc_His_kin-like_C"/>
</dbReference>
<keyword evidence="7 13" id="KW-0812">Transmembrane</keyword>
<dbReference type="GO" id="GO:0005524">
    <property type="term" value="F:ATP binding"/>
    <property type="evidence" value="ECO:0007669"/>
    <property type="project" value="UniProtKB-KW"/>
</dbReference>
<feature type="coiled-coil region" evidence="12">
    <location>
        <begin position="638"/>
        <end position="672"/>
    </location>
</feature>
<dbReference type="PROSITE" id="PS50283">
    <property type="entry name" value="NA_SOLUT_SYMP_3"/>
    <property type="match status" value="1"/>
</dbReference>
<dbReference type="RefSeq" id="WP_345244186.1">
    <property type="nucleotide sequence ID" value="NZ_BAABHD010000029.1"/>
</dbReference>
<evidence type="ECO:0000256" key="4">
    <source>
        <dbReference type="ARBA" id="ARBA00012438"/>
    </source>
</evidence>
<evidence type="ECO:0000256" key="12">
    <source>
        <dbReference type="SAM" id="Coils"/>
    </source>
</evidence>
<evidence type="ECO:0000313" key="16">
    <source>
        <dbReference type="Proteomes" id="UP001501175"/>
    </source>
</evidence>
<accession>A0ABP8MV92</accession>
<keyword evidence="8" id="KW-0418">Kinase</keyword>
<keyword evidence="5" id="KW-0597">Phosphoprotein</keyword>
<feature type="transmembrane region" description="Helical" evidence="13">
    <location>
        <begin position="36"/>
        <end position="55"/>
    </location>
</feature>
<dbReference type="InterPro" id="IPR005467">
    <property type="entry name" value="His_kinase_dom"/>
</dbReference>
<organism evidence="15 16">
    <name type="scientific">Nibrella saemangeumensis</name>
    <dbReference type="NCBI Taxonomy" id="1084526"/>
    <lineage>
        <taxon>Bacteria</taxon>
        <taxon>Pseudomonadati</taxon>
        <taxon>Bacteroidota</taxon>
        <taxon>Cytophagia</taxon>
        <taxon>Cytophagales</taxon>
        <taxon>Spirosomataceae</taxon>
        <taxon>Nibrella</taxon>
    </lineage>
</organism>
<feature type="transmembrane region" description="Helical" evidence="13">
    <location>
        <begin position="157"/>
        <end position="174"/>
    </location>
</feature>
<evidence type="ECO:0000256" key="6">
    <source>
        <dbReference type="ARBA" id="ARBA00022679"/>
    </source>
</evidence>
<dbReference type="InterPro" id="IPR003661">
    <property type="entry name" value="HisK_dim/P_dom"/>
</dbReference>
<keyword evidence="9 13" id="KW-1133">Transmembrane helix</keyword>
<feature type="transmembrane region" description="Helical" evidence="13">
    <location>
        <begin position="329"/>
        <end position="355"/>
    </location>
</feature>
<dbReference type="EMBL" id="BAABHD010000029">
    <property type="protein sequence ID" value="GAA4456727.1"/>
    <property type="molecule type" value="Genomic_DNA"/>
</dbReference>
<evidence type="ECO:0000256" key="2">
    <source>
        <dbReference type="ARBA" id="ARBA00004141"/>
    </source>
</evidence>
<comment type="subcellular location">
    <subcellularLocation>
        <location evidence="2">Membrane</location>
        <topology evidence="2">Multi-pass membrane protein</topology>
    </subcellularLocation>
</comment>
<comment type="catalytic activity">
    <reaction evidence="1">
        <text>ATP + protein L-histidine = ADP + protein N-phospho-L-histidine.</text>
        <dbReference type="EC" id="2.7.13.3"/>
    </reaction>
</comment>
<gene>
    <name evidence="15" type="ORF">GCM10023189_26410</name>
</gene>
<evidence type="ECO:0000259" key="14">
    <source>
        <dbReference type="PROSITE" id="PS50109"/>
    </source>
</evidence>
<feature type="transmembrane region" description="Helical" evidence="13">
    <location>
        <begin position="440"/>
        <end position="467"/>
    </location>
</feature>
<evidence type="ECO:0000256" key="9">
    <source>
        <dbReference type="ARBA" id="ARBA00022989"/>
    </source>
</evidence>
<sequence>MSSLTVLVCSLLYLCTLFLIAYWVEKRSRAGKSLVNSPYVYALSLAVYCSAWTFYGSVGRAASAGIEVMAIYIGPTLSAPLWWIVLRKIIRICKVQRITSIADFVSARYGKSRTLGVLATLICVGGLIPYISIQLKAVGDGFRLLSGQTISGGIGDQTLYITLMLVLFTILFGARKLEATERREGMIAAIVFESVVKLVAFLAVGIFVTFWLFDGPADIFGRVAAVPELQQRFVLRPGHTATDWFWYSLLSMLAIVLLPRQFQVAVVENVDEKHLDKAMWLLPLYLFLITLFVLPLAMGGQLLMSGLPAEADGYVVSVPLKFGQPGLALLAYLGGLSAATGMIIVETTALSLMLTNNVILPAFVGKANWQNRSGNSLSGVVINIRRVTILGLFLLSYLYYRTVGYQYPLVSVGLISFAAVAQFAPAVIGGIFWKRGTYTGALLGLIAGTAVWFYTLIVPTLVTAGLLPETLLTTGPWEMGWLKPQALFGLTTLDPLSQSVFWSLFFNIAAYFWGSLNYAQSTRDYNQAVLFVDIFRYARNYDSAIVWKGRALSKDLQSLLASFFGDEQAKRALQRYKQRNQLSENARYADPRVLTFVEKLLSGVVGTASARILVASIGQEEPIKVDEVIEILKTTQELKTVNKDLKRKSSDLEHLTQQLSEANERLRLADQQKDEFLSTVTHEVRTPITSIRAVSEILYDNPDLDDATRRQFLGTVIKETERLTRLINQVLDLERLESGRYKPELEPIRIGEVLDDAVESVSRLADEKAVQLTVTSLCRDALVQGDRDRLMQVLINLMANAIKFCDASVGKIHVETLCRDENVLVKVTDNGIGIDPIYHELIFDKFFQTQEHPAAASGTLVRTAAKPKGSGLGLAISRKIIELHRGTIHVDSQPGAGATFTIQLPLLTQS</sequence>
<evidence type="ECO:0000256" key="13">
    <source>
        <dbReference type="SAM" id="Phobius"/>
    </source>
</evidence>
<evidence type="ECO:0000256" key="8">
    <source>
        <dbReference type="ARBA" id="ARBA00022777"/>
    </source>
</evidence>
<evidence type="ECO:0000256" key="1">
    <source>
        <dbReference type="ARBA" id="ARBA00000085"/>
    </source>
</evidence>
<feature type="transmembrane region" description="Helical" evidence="13">
    <location>
        <begin position="61"/>
        <end position="86"/>
    </location>
</feature>